<dbReference type="OrthoDB" id="300709at2759"/>
<comment type="similarity">
    <text evidence="1">Belongs to the NmrA-type oxidoreductase family.</text>
</comment>
<gene>
    <name evidence="4" type="primary">NMRAL1_13</name>
    <name evidence="4" type="ORF">LCER1_G000445</name>
</gene>
<dbReference type="GO" id="GO:0005634">
    <property type="term" value="C:nucleus"/>
    <property type="evidence" value="ECO:0007669"/>
    <property type="project" value="TreeGrafter"/>
</dbReference>
<evidence type="ECO:0000256" key="1">
    <source>
        <dbReference type="ARBA" id="ARBA00006328"/>
    </source>
</evidence>
<keyword evidence="2" id="KW-0521">NADP</keyword>
<dbReference type="InterPro" id="IPR008030">
    <property type="entry name" value="NmrA-like"/>
</dbReference>
<evidence type="ECO:0000256" key="2">
    <source>
        <dbReference type="ARBA" id="ARBA00022857"/>
    </source>
</evidence>
<dbReference type="InterPro" id="IPR036291">
    <property type="entry name" value="NAD(P)-bd_dom_sf"/>
</dbReference>
<comment type="caution">
    <text evidence="4">The sequence shown here is derived from an EMBL/GenBank/DDBJ whole genome shotgun (WGS) entry which is preliminary data.</text>
</comment>
<evidence type="ECO:0000313" key="4">
    <source>
        <dbReference type="EMBL" id="TVY57811.1"/>
    </source>
</evidence>
<dbReference type="PANTHER" id="PTHR42748">
    <property type="entry name" value="NITROGEN METABOLITE REPRESSION PROTEIN NMRA FAMILY MEMBER"/>
    <property type="match status" value="1"/>
</dbReference>
<dbReference type="PANTHER" id="PTHR42748:SF28">
    <property type="entry name" value="NMRA-LIKE DOMAIN-CONTAINING PROTEIN"/>
    <property type="match status" value="1"/>
</dbReference>
<dbReference type="Proteomes" id="UP000481288">
    <property type="component" value="Unassembled WGS sequence"/>
</dbReference>
<dbReference type="Gene3D" id="3.40.50.720">
    <property type="entry name" value="NAD(P)-binding Rossmann-like Domain"/>
    <property type="match status" value="1"/>
</dbReference>
<dbReference type="InterPro" id="IPR051164">
    <property type="entry name" value="NmrA-like_oxidored"/>
</dbReference>
<protein>
    <submittedName>
        <fullName evidence="4">NmrA-like family domain-containing protein 1</fullName>
    </submittedName>
</protein>
<dbReference type="Gene3D" id="3.90.25.10">
    <property type="entry name" value="UDP-galactose 4-epimerase, domain 1"/>
    <property type="match status" value="1"/>
</dbReference>
<keyword evidence="5" id="KW-1185">Reference proteome</keyword>
<organism evidence="4 5">
    <name type="scientific">Lachnellula cervina</name>
    <dbReference type="NCBI Taxonomy" id="1316786"/>
    <lineage>
        <taxon>Eukaryota</taxon>
        <taxon>Fungi</taxon>
        <taxon>Dikarya</taxon>
        <taxon>Ascomycota</taxon>
        <taxon>Pezizomycotina</taxon>
        <taxon>Leotiomycetes</taxon>
        <taxon>Helotiales</taxon>
        <taxon>Lachnaceae</taxon>
        <taxon>Lachnellula</taxon>
    </lineage>
</organism>
<evidence type="ECO:0000259" key="3">
    <source>
        <dbReference type="Pfam" id="PF05368"/>
    </source>
</evidence>
<accession>A0A7D8UTS9</accession>
<sequence length="333" mass="35696">MAKTIAVLGATGTQGGGVAKALLKSGEWNVRAITRNTSSTAAKALAASGAELVAANADDVDSLVNAFEVRIPPIKIGVQAIFAVTNWWEHLFTGNDPHASGRLEEQQAWNIATAASKTPSLQHYIFSTLPSAEKLSGGKFQVPHFDYKAKVDERIRKDLPALAAKTTFLWLGWYPSNMAFFPMAKAIPVPGSETYIFVAPTPASAYMPVAGEVGTNTGVFVSAILANPDKSQGGRYVFVKTETITHGEIMKIWEGVTGKKAQWIPASREVFADMWGVAGAELADQYIWGVEFPDWEVGSAKAVGFVAAEELGVKDGDLVGLKESFGLLKDYLV</sequence>
<proteinExistence type="inferred from homology"/>
<feature type="domain" description="NmrA-like" evidence="3">
    <location>
        <begin position="2"/>
        <end position="274"/>
    </location>
</feature>
<reference evidence="4 5" key="1">
    <citation type="submission" date="2018-05" db="EMBL/GenBank/DDBJ databases">
        <title>Whole genome sequencing for identification of molecular markers to develop diagnostic detection tools for the regulated plant pathogen Lachnellula willkommii.</title>
        <authorList>
            <person name="Giroux E."/>
            <person name="Bilodeau G."/>
        </authorList>
    </citation>
    <scope>NUCLEOTIDE SEQUENCE [LARGE SCALE GENOMIC DNA]</scope>
    <source>
        <strain evidence="4 5">CBS 625.97</strain>
    </source>
</reference>
<name>A0A7D8UTS9_9HELO</name>
<dbReference type="SUPFAM" id="SSF51735">
    <property type="entry name" value="NAD(P)-binding Rossmann-fold domains"/>
    <property type="match status" value="1"/>
</dbReference>
<dbReference type="AlphaFoldDB" id="A0A7D8UTS9"/>
<evidence type="ECO:0000313" key="5">
    <source>
        <dbReference type="Proteomes" id="UP000481288"/>
    </source>
</evidence>
<dbReference type="Pfam" id="PF05368">
    <property type="entry name" value="NmrA"/>
    <property type="match status" value="1"/>
</dbReference>
<dbReference type="EMBL" id="QGMG01000073">
    <property type="protein sequence ID" value="TVY57811.1"/>
    <property type="molecule type" value="Genomic_DNA"/>
</dbReference>